<organism evidence="2 3">
    <name type="scientific">Carex littledalei</name>
    <dbReference type="NCBI Taxonomy" id="544730"/>
    <lineage>
        <taxon>Eukaryota</taxon>
        <taxon>Viridiplantae</taxon>
        <taxon>Streptophyta</taxon>
        <taxon>Embryophyta</taxon>
        <taxon>Tracheophyta</taxon>
        <taxon>Spermatophyta</taxon>
        <taxon>Magnoliopsida</taxon>
        <taxon>Liliopsida</taxon>
        <taxon>Poales</taxon>
        <taxon>Cyperaceae</taxon>
        <taxon>Cyperoideae</taxon>
        <taxon>Cariceae</taxon>
        <taxon>Carex</taxon>
        <taxon>Carex subgen. Euthyceras</taxon>
    </lineage>
</organism>
<comment type="caution">
    <text evidence="2">The sequence shown here is derived from an EMBL/GenBank/DDBJ whole genome shotgun (WGS) entry which is preliminary data.</text>
</comment>
<dbReference type="EMBL" id="SWLB01000008">
    <property type="protein sequence ID" value="KAF3335836.1"/>
    <property type="molecule type" value="Genomic_DNA"/>
</dbReference>
<feature type="domain" description="RNase H type-1" evidence="1">
    <location>
        <begin position="25"/>
        <end position="147"/>
    </location>
</feature>
<evidence type="ECO:0000313" key="2">
    <source>
        <dbReference type="EMBL" id="KAF3335836.1"/>
    </source>
</evidence>
<dbReference type="SUPFAM" id="SSF53098">
    <property type="entry name" value="Ribonuclease H-like"/>
    <property type="match status" value="1"/>
</dbReference>
<protein>
    <submittedName>
        <fullName evidence="2">RNase H</fullName>
    </submittedName>
</protein>
<proteinExistence type="predicted"/>
<evidence type="ECO:0000259" key="1">
    <source>
        <dbReference type="Pfam" id="PF13456"/>
    </source>
</evidence>
<dbReference type="GO" id="GO:0003676">
    <property type="term" value="F:nucleic acid binding"/>
    <property type="evidence" value="ECO:0007669"/>
    <property type="project" value="InterPro"/>
</dbReference>
<dbReference type="GO" id="GO:0004523">
    <property type="term" value="F:RNA-DNA hybrid ribonuclease activity"/>
    <property type="evidence" value="ECO:0007669"/>
    <property type="project" value="InterPro"/>
</dbReference>
<dbReference type="CDD" id="cd06222">
    <property type="entry name" value="RNase_H_like"/>
    <property type="match status" value="1"/>
</dbReference>
<dbReference type="InterPro" id="IPR036397">
    <property type="entry name" value="RNaseH_sf"/>
</dbReference>
<dbReference type="AlphaFoldDB" id="A0A833RAH3"/>
<dbReference type="InterPro" id="IPR002156">
    <property type="entry name" value="RNaseH_domain"/>
</dbReference>
<evidence type="ECO:0000313" key="3">
    <source>
        <dbReference type="Proteomes" id="UP000623129"/>
    </source>
</evidence>
<dbReference type="Proteomes" id="UP000623129">
    <property type="component" value="Unassembled WGS sequence"/>
</dbReference>
<sequence length="166" mass="18344">MGGLQITAAPINGSPLVNTGYHCFVDGSWDQLGEGGVGLVLLHDGRLVQWASRSVRPLSASQAEAMAVLEGVKILAQFSDTGGTVYSDSLDSVHSLSGGLPRITDWRSYTQTWEAWRLQRDSREDIQVKHCSREHEFLLIAHNLANQGRICKRDRQGTQIELMEVL</sequence>
<accession>A0A833RAH3</accession>
<dbReference type="InterPro" id="IPR044730">
    <property type="entry name" value="RNase_H-like_dom_plant"/>
</dbReference>
<dbReference type="Gene3D" id="3.30.420.10">
    <property type="entry name" value="Ribonuclease H-like superfamily/Ribonuclease H"/>
    <property type="match status" value="1"/>
</dbReference>
<keyword evidence="3" id="KW-1185">Reference proteome</keyword>
<dbReference type="InterPro" id="IPR012337">
    <property type="entry name" value="RNaseH-like_sf"/>
</dbReference>
<reference evidence="2" key="1">
    <citation type="submission" date="2020-01" db="EMBL/GenBank/DDBJ databases">
        <title>Genome sequence of Kobresia littledalei, the first chromosome-level genome in the family Cyperaceae.</title>
        <authorList>
            <person name="Qu G."/>
        </authorList>
    </citation>
    <scope>NUCLEOTIDE SEQUENCE</scope>
    <source>
        <strain evidence="2">C.B.Clarke</strain>
        <tissue evidence="2">Leaf</tissue>
    </source>
</reference>
<gene>
    <name evidence="2" type="ORF">FCM35_KLT20343</name>
</gene>
<name>A0A833RAH3_9POAL</name>
<dbReference type="Pfam" id="PF13456">
    <property type="entry name" value="RVT_3"/>
    <property type="match status" value="1"/>
</dbReference>